<gene>
    <name evidence="2" type="ORF">ATC70_011838</name>
</gene>
<dbReference type="InterPro" id="IPR027417">
    <property type="entry name" value="P-loop_NTPase"/>
</dbReference>
<feature type="region of interest" description="Disordered" evidence="1">
    <location>
        <begin position="67"/>
        <end position="118"/>
    </location>
</feature>
<proteinExistence type="predicted"/>
<dbReference type="SUPFAM" id="SSF52540">
    <property type="entry name" value="P-loop containing nucleoside triphosphate hydrolases"/>
    <property type="match status" value="1"/>
</dbReference>
<protein>
    <submittedName>
        <fullName evidence="2">Uncharacterized protein</fullName>
    </submittedName>
</protein>
<dbReference type="GO" id="GO:0003924">
    <property type="term" value="F:GTPase activity"/>
    <property type="evidence" value="ECO:0007669"/>
    <property type="project" value="InterPro"/>
</dbReference>
<dbReference type="InterPro" id="IPR001806">
    <property type="entry name" value="Small_GTPase"/>
</dbReference>
<dbReference type="GeneID" id="89955524"/>
<comment type="caution">
    <text evidence="2">The sequence shown here is derived from an EMBL/GenBank/DDBJ whole genome shotgun (WGS) entry which is preliminary data.</text>
</comment>
<dbReference type="RefSeq" id="XP_064679936.1">
    <property type="nucleotide sequence ID" value="XM_064831023.1"/>
</dbReference>
<dbReference type="Pfam" id="PF00071">
    <property type="entry name" value="Ras"/>
    <property type="match status" value="1"/>
</dbReference>
<dbReference type="EMBL" id="JASEJX010000018">
    <property type="protein sequence ID" value="KAK4513270.1"/>
    <property type="molecule type" value="Genomic_DNA"/>
</dbReference>
<reference evidence="2 3" key="1">
    <citation type="submission" date="2022-11" db="EMBL/GenBank/DDBJ databases">
        <title>Mucor velutinosus strain NIH1002 WGS.</title>
        <authorList>
            <person name="Subramanian P."/>
            <person name="Mullikin J.C."/>
            <person name="Segre J.A."/>
            <person name="Zelazny A.M."/>
        </authorList>
    </citation>
    <scope>NUCLEOTIDE SEQUENCE [LARGE SCALE GENOMIC DNA]</scope>
    <source>
        <strain evidence="2 3">NIH1002</strain>
    </source>
</reference>
<dbReference type="Proteomes" id="UP001304243">
    <property type="component" value="Unassembled WGS sequence"/>
</dbReference>
<feature type="compositionally biased region" description="Polar residues" evidence="1">
    <location>
        <begin position="67"/>
        <end position="79"/>
    </location>
</feature>
<accession>A0AAN7DF00</accession>
<evidence type="ECO:0000313" key="3">
    <source>
        <dbReference type="Proteomes" id="UP001304243"/>
    </source>
</evidence>
<name>A0AAN7DF00_9FUNG</name>
<dbReference type="PROSITE" id="PS51419">
    <property type="entry name" value="RAB"/>
    <property type="match status" value="1"/>
</dbReference>
<evidence type="ECO:0000256" key="1">
    <source>
        <dbReference type="SAM" id="MobiDB-lite"/>
    </source>
</evidence>
<keyword evidence="3" id="KW-1185">Reference proteome</keyword>
<dbReference type="Gene3D" id="3.40.50.300">
    <property type="entry name" value="P-loop containing nucleotide triphosphate hydrolases"/>
    <property type="match status" value="1"/>
</dbReference>
<evidence type="ECO:0000313" key="2">
    <source>
        <dbReference type="EMBL" id="KAK4513270.1"/>
    </source>
</evidence>
<dbReference type="AlphaFoldDB" id="A0AAN7DF00"/>
<sequence>MLIPILSSCRLAIKVNLSESSRLVSTEHGGALAEHEGFLFVETSALNATNVDKAFSTIFDTIHSSLPKKQNNAQEQLSRPSLGEKIQLRPSSVRGGHGGIHGQSSRTTAAAKEGGGCC</sequence>
<organism evidence="2 3">
    <name type="scientific">Mucor velutinosus</name>
    <dbReference type="NCBI Taxonomy" id="708070"/>
    <lineage>
        <taxon>Eukaryota</taxon>
        <taxon>Fungi</taxon>
        <taxon>Fungi incertae sedis</taxon>
        <taxon>Mucoromycota</taxon>
        <taxon>Mucoromycotina</taxon>
        <taxon>Mucoromycetes</taxon>
        <taxon>Mucorales</taxon>
        <taxon>Mucorineae</taxon>
        <taxon>Mucoraceae</taxon>
        <taxon>Mucor</taxon>
    </lineage>
</organism>
<dbReference type="GO" id="GO:0005525">
    <property type="term" value="F:GTP binding"/>
    <property type="evidence" value="ECO:0007669"/>
    <property type="project" value="InterPro"/>
</dbReference>